<keyword evidence="4" id="KW-1185">Reference proteome</keyword>
<evidence type="ECO:0000313" key="5">
    <source>
        <dbReference type="Proteomes" id="UP000255102"/>
    </source>
</evidence>
<accession>A0A167ZWE8</accession>
<reference evidence="3 5" key="2">
    <citation type="submission" date="2018-06" db="EMBL/GenBank/DDBJ databases">
        <authorList>
            <consortium name="Pathogen Informatics"/>
            <person name="Doyle S."/>
        </authorList>
    </citation>
    <scope>NUCLEOTIDE SEQUENCE [LARGE SCALE GENOMIC DNA]</scope>
    <source>
        <strain evidence="3 5">NCTC11227</strain>
    </source>
</reference>
<dbReference type="InterPro" id="IPR016181">
    <property type="entry name" value="Acyl_CoA_acyltransferase"/>
</dbReference>
<sequence length="91" mass="10303">MTDITHNPTTQRFETTIDGYTGFLSYEIMDDTTLNYNHTIVPKELGGRGLGTALVKHALDYANEHNKKVVPSCSFVASYINRRPEYQHLLA</sequence>
<protein>
    <submittedName>
        <fullName evidence="2">Acetyltransferase</fullName>
    </submittedName>
</protein>
<dbReference type="InterPro" id="IPR045057">
    <property type="entry name" value="Gcn5-rel_NAT"/>
</dbReference>
<dbReference type="STRING" id="29433.MOVS_09775"/>
<dbReference type="Proteomes" id="UP000255102">
    <property type="component" value="Unassembled WGS sequence"/>
</dbReference>
<evidence type="ECO:0000259" key="1">
    <source>
        <dbReference type="PROSITE" id="PS51729"/>
    </source>
</evidence>
<dbReference type="Pfam" id="PF14542">
    <property type="entry name" value="Acetyltransf_CG"/>
    <property type="match status" value="1"/>
</dbReference>
<evidence type="ECO:0000313" key="3">
    <source>
        <dbReference type="EMBL" id="STY88005.1"/>
    </source>
</evidence>
<dbReference type="InterPro" id="IPR031165">
    <property type="entry name" value="GNAT_YJDJ"/>
</dbReference>
<organism evidence="3 5">
    <name type="scientific">Moraxella ovis</name>
    <dbReference type="NCBI Taxonomy" id="29433"/>
    <lineage>
        <taxon>Bacteria</taxon>
        <taxon>Pseudomonadati</taxon>
        <taxon>Pseudomonadota</taxon>
        <taxon>Gammaproteobacteria</taxon>
        <taxon>Moraxellales</taxon>
        <taxon>Moraxellaceae</taxon>
        <taxon>Moraxella</taxon>
    </lineage>
</organism>
<dbReference type="CDD" id="cd04301">
    <property type="entry name" value="NAT_SF"/>
    <property type="match status" value="1"/>
</dbReference>
<dbReference type="RefSeq" id="WP_063514755.1">
    <property type="nucleotide sequence ID" value="NZ_CP011158.1"/>
</dbReference>
<gene>
    <name evidence="2" type="ORF">MOVS_09775</name>
    <name evidence="3" type="ORF">NCTC11227_02034</name>
</gene>
<proteinExistence type="predicted"/>
<evidence type="ECO:0000313" key="2">
    <source>
        <dbReference type="EMBL" id="ANB92204.1"/>
    </source>
</evidence>
<dbReference type="EMBL" id="CP011158">
    <property type="protein sequence ID" value="ANB92204.1"/>
    <property type="molecule type" value="Genomic_DNA"/>
</dbReference>
<evidence type="ECO:0000313" key="4">
    <source>
        <dbReference type="Proteomes" id="UP000076765"/>
    </source>
</evidence>
<dbReference type="EMBL" id="UGPW01000001">
    <property type="protein sequence ID" value="STY88005.1"/>
    <property type="molecule type" value="Genomic_DNA"/>
</dbReference>
<dbReference type="Gene3D" id="3.40.630.30">
    <property type="match status" value="1"/>
</dbReference>
<dbReference type="KEGG" id="moi:MOVS_09775"/>
<dbReference type="PANTHER" id="PTHR31435">
    <property type="entry name" value="PROTEIN NATD1"/>
    <property type="match status" value="1"/>
</dbReference>
<dbReference type="PANTHER" id="PTHR31435:SF9">
    <property type="entry name" value="PROTEIN NATD1"/>
    <property type="match status" value="1"/>
</dbReference>
<name>A0A167ZWE8_9GAMM</name>
<feature type="domain" description="N-acetyltransferase" evidence="1">
    <location>
        <begin position="5"/>
        <end position="91"/>
    </location>
</feature>
<dbReference type="Proteomes" id="UP000076765">
    <property type="component" value="Chromosome"/>
</dbReference>
<dbReference type="SUPFAM" id="SSF55729">
    <property type="entry name" value="Acyl-CoA N-acyltransferases (Nat)"/>
    <property type="match status" value="1"/>
</dbReference>
<reference evidence="2 4" key="1">
    <citation type="submission" date="2015-04" db="EMBL/GenBank/DDBJ databases">
        <authorList>
            <person name="Calcutt M.J."/>
            <person name="Foecking M.F."/>
        </authorList>
    </citation>
    <scope>NUCLEOTIDE SEQUENCE [LARGE SCALE GENOMIC DNA]</scope>
    <source>
        <strain evidence="2 4">199/55</strain>
    </source>
</reference>
<dbReference type="AlphaFoldDB" id="A0A167ZWE8"/>
<dbReference type="PROSITE" id="PS51729">
    <property type="entry name" value="GNAT_YJDJ"/>
    <property type="match status" value="1"/>
</dbReference>